<gene>
    <name evidence="1" type="ORF">CLV48_11056</name>
</gene>
<dbReference type="EMBL" id="PYGF01000010">
    <property type="protein sequence ID" value="PSL02273.1"/>
    <property type="molecule type" value="Genomic_DNA"/>
</dbReference>
<dbReference type="AlphaFoldDB" id="A0A2P8DYI7"/>
<accession>A0A2P8DYI7</accession>
<protein>
    <submittedName>
        <fullName evidence="1">Uncharacterized protein</fullName>
    </submittedName>
</protein>
<name>A0A2P8DYI7_9BACT</name>
<dbReference type="Proteomes" id="UP000240708">
    <property type="component" value="Unassembled WGS sequence"/>
</dbReference>
<evidence type="ECO:0000313" key="2">
    <source>
        <dbReference type="Proteomes" id="UP000240708"/>
    </source>
</evidence>
<reference evidence="1 2" key="1">
    <citation type="submission" date="2018-03" db="EMBL/GenBank/DDBJ databases">
        <title>Genomic Encyclopedia of Archaeal and Bacterial Type Strains, Phase II (KMG-II): from individual species to whole genera.</title>
        <authorList>
            <person name="Goeker M."/>
        </authorList>
    </citation>
    <scope>NUCLEOTIDE SEQUENCE [LARGE SCALE GENOMIC DNA]</scope>
    <source>
        <strain evidence="1 2">DSM 28057</strain>
    </source>
</reference>
<sequence length="32" mass="3752">MIADEKVNVDFIFKRVGEFISCFIILFKLMAI</sequence>
<comment type="caution">
    <text evidence="1">The sequence shown here is derived from an EMBL/GenBank/DDBJ whole genome shotgun (WGS) entry which is preliminary data.</text>
</comment>
<organism evidence="1 2">
    <name type="scientific">Cecembia rubra</name>
    <dbReference type="NCBI Taxonomy" id="1485585"/>
    <lineage>
        <taxon>Bacteria</taxon>
        <taxon>Pseudomonadati</taxon>
        <taxon>Bacteroidota</taxon>
        <taxon>Cytophagia</taxon>
        <taxon>Cytophagales</taxon>
        <taxon>Cyclobacteriaceae</taxon>
        <taxon>Cecembia</taxon>
    </lineage>
</organism>
<proteinExistence type="predicted"/>
<keyword evidence="2" id="KW-1185">Reference proteome</keyword>
<evidence type="ECO:0000313" key="1">
    <source>
        <dbReference type="EMBL" id="PSL02273.1"/>
    </source>
</evidence>